<dbReference type="InterPro" id="IPR049326">
    <property type="entry name" value="Rhodopsin_dom_fungi"/>
</dbReference>
<proteinExistence type="inferred from homology"/>
<feature type="domain" description="Rhodopsin" evidence="7">
    <location>
        <begin position="28"/>
        <end position="243"/>
    </location>
</feature>
<feature type="transmembrane region" description="Helical" evidence="6">
    <location>
        <begin position="158"/>
        <end position="179"/>
    </location>
</feature>
<dbReference type="OMA" id="SICHAYY"/>
<feature type="transmembrane region" description="Helical" evidence="6">
    <location>
        <begin position="12"/>
        <end position="31"/>
    </location>
</feature>
<comment type="similarity">
    <text evidence="5">Belongs to the SAT4 family.</text>
</comment>
<dbReference type="PANTHER" id="PTHR33048">
    <property type="entry name" value="PTH11-LIKE INTEGRAL MEMBRANE PROTEIN (AFU_ORTHOLOGUE AFUA_5G11245)"/>
    <property type="match status" value="1"/>
</dbReference>
<feature type="transmembrane region" description="Helical" evidence="6">
    <location>
        <begin position="227"/>
        <end position="250"/>
    </location>
</feature>
<protein>
    <recommendedName>
        <fullName evidence="7">Rhodopsin domain-containing protein</fullName>
    </recommendedName>
</protein>
<dbReference type="EMBL" id="JH795868">
    <property type="protein sequence ID" value="EJU00109.1"/>
    <property type="molecule type" value="Genomic_DNA"/>
</dbReference>
<evidence type="ECO:0000313" key="8">
    <source>
        <dbReference type="EMBL" id="EJU00109.1"/>
    </source>
</evidence>
<evidence type="ECO:0000256" key="3">
    <source>
        <dbReference type="ARBA" id="ARBA00022989"/>
    </source>
</evidence>
<evidence type="ECO:0000256" key="6">
    <source>
        <dbReference type="SAM" id="Phobius"/>
    </source>
</evidence>
<organism evidence="8 9">
    <name type="scientific">Dacryopinax primogenitus (strain DJM 731)</name>
    <name type="common">Brown rot fungus</name>
    <dbReference type="NCBI Taxonomy" id="1858805"/>
    <lineage>
        <taxon>Eukaryota</taxon>
        <taxon>Fungi</taxon>
        <taxon>Dikarya</taxon>
        <taxon>Basidiomycota</taxon>
        <taxon>Agaricomycotina</taxon>
        <taxon>Dacrymycetes</taxon>
        <taxon>Dacrymycetales</taxon>
        <taxon>Dacrymycetaceae</taxon>
        <taxon>Dacryopinax</taxon>
    </lineage>
</organism>
<feature type="transmembrane region" description="Helical" evidence="6">
    <location>
        <begin position="112"/>
        <end position="133"/>
    </location>
</feature>
<evidence type="ECO:0000313" key="9">
    <source>
        <dbReference type="Proteomes" id="UP000030653"/>
    </source>
</evidence>
<evidence type="ECO:0000259" key="7">
    <source>
        <dbReference type="Pfam" id="PF20684"/>
    </source>
</evidence>
<dbReference type="AlphaFoldDB" id="M5FV28"/>
<evidence type="ECO:0000256" key="5">
    <source>
        <dbReference type="ARBA" id="ARBA00038359"/>
    </source>
</evidence>
<keyword evidence="9" id="KW-1185">Reference proteome</keyword>
<dbReference type="GeneID" id="63683960"/>
<keyword evidence="2 6" id="KW-0812">Transmembrane</keyword>
<evidence type="ECO:0000256" key="1">
    <source>
        <dbReference type="ARBA" id="ARBA00004141"/>
    </source>
</evidence>
<gene>
    <name evidence="8" type="ORF">DACRYDRAFT_109529</name>
</gene>
<dbReference type="Proteomes" id="UP000030653">
    <property type="component" value="Unassembled WGS sequence"/>
</dbReference>
<evidence type="ECO:0000256" key="4">
    <source>
        <dbReference type="ARBA" id="ARBA00023136"/>
    </source>
</evidence>
<dbReference type="GO" id="GO:0016020">
    <property type="term" value="C:membrane"/>
    <property type="evidence" value="ECO:0007669"/>
    <property type="project" value="UniProtKB-SubCell"/>
</dbReference>
<keyword evidence="4 6" id="KW-0472">Membrane</keyword>
<comment type="subcellular location">
    <subcellularLocation>
        <location evidence="1">Membrane</location>
        <topology evidence="1">Multi-pass membrane protein</topology>
    </subcellularLocation>
</comment>
<reference evidence="8 9" key="1">
    <citation type="journal article" date="2012" name="Science">
        <title>The Paleozoic origin of enzymatic lignin decomposition reconstructed from 31 fungal genomes.</title>
        <authorList>
            <person name="Floudas D."/>
            <person name="Binder M."/>
            <person name="Riley R."/>
            <person name="Barry K."/>
            <person name="Blanchette R.A."/>
            <person name="Henrissat B."/>
            <person name="Martinez A.T."/>
            <person name="Otillar R."/>
            <person name="Spatafora J.W."/>
            <person name="Yadav J.S."/>
            <person name="Aerts A."/>
            <person name="Benoit I."/>
            <person name="Boyd A."/>
            <person name="Carlson A."/>
            <person name="Copeland A."/>
            <person name="Coutinho P.M."/>
            <person name="de Vries R.P."/>
            <person name="Ferreira P."/>
            <person name="Findley K."/>
            <person name="Foster B."/>
            <person name="Gaskell J."/>
            <person name="Glotzer D."/>
            <person name="Gorecki P."/>
            <person name="Heitman J."/>
            <person name="Hesse C."/>
            <person name="Hori C."/>
            <person name="Igarashi K."/>
            <person name="Jurgens J.A."/>
            <person name="Kallen N."/>
            <person name="Kersten P."/>
            <person name="Kohler A."/>
            <person name="Kuees U."/>
            <person name="Kumar T.K.A."/>
            <person name="Kuo A."/>
            <person name="LaButti K."/>
            <person name="Larrondo L.F."/>
            <person name="Lindquist E."/>
            <person name="Ling A."/>
            <person name="Lombard V."/>
            <person name="Lucas S."/>
            <person name="Lundell T."/>
            <person name="Martin R."/>
            <person name="McLaughlin D.J."/>
            <person name="Morgenstern I."/>
            <person name="Morin E."/>
            <person name="Murat C."/>
            <person name="Nagy L.G."/>
            <person name="Nolan M."/>
            <person name="Ohm R.A."/>
            <person name="Patyshakuliyeva A."/>
            <person name="Rokas A."/>
            <person name="Ruiz-Duenas F.J."/>
            <person name="Sabat G."/>
            <person name="Salamov A."/>
            <person name="Samejima M."/>
            <person name="Schmutz J."/>
            <person name="Slot J.C."/>
            <person name="St John F."/>
            <person name="Stenlid J."/>
            <person name="Sun H."/>
            <person name="Sun S."/>
            <person name="Syed K."/>
            <person name="Tsang A."/>
            <person name="Wiebenga A."/>
            <person name="Young D."/>
            <person name="Pisabarro A."/>
            <person name="Eastwood D.C."/>
            <person name="Martin F."/>
            <person name="Cullen D."/>
            <person name="Grigoriev I.V."/>
            <person name="Hibbett D.S."/>
        </authorList>
    </citation>
    <scope>NUCLEOTIDE SEQUENCE [LARGE SCALE GENOMIC DNA]</scope>
    <source>
        <strain evidence="8 9">DJM-731 SS1</strain>
    </source>
</reference>
<feature type="transmembrane region" description="Helical" evidence="6">
    <location>
        <begin position="73"/>
        <end position="92"/>
    </location>
</feature>
<feature type="transmembrane region" description="Helical" evidence="6">
    <location>
        <begin position="43"/>
        <end position="61"/>
    </location>
</feature>
<sequence>MSTNLTVSVVQVAIIAPSTLAWLVTTVRLIDRKVYRRLWWDEAFAALSMISLILVFAAYWSRNAPAFPESRSLRLGLYFVLALGFPSAVWMARYSILFTVIRVAPTENAQRLLFGVAAAFGVCYVILFAQVFWTCLANPDGWMQDDVNTQCPLGREVAIAQLITDILSDVTLISIPIYLLRRASIREGSRIRLVAVFTSSIFISFVSLVHAAFILEDDPVKEALLAFIEMSVSLLVCNIAVIVTIVMRYLKLALDLDDYNRHVPRQTFTTFNTTRLGELFHFTRLREEIAFQEMTVATAATNDATGSISHKSDVIYAAGTSALDLEAASSVASYHVVILSSAPAVMNLVSKKWHIQKT</sequence>
<feature type="transmembrane region" description="Helical" evidence="6">
    <location>
        <begin position="191"/>
        <end position="215"/>
    </location>
</feature>
<keyword evidence="3 6" id="KW-1133">Transmembrane helix</keyword>
<evidence type="ECO:0000256" key="2">
    <source>
        <dbReference type="ARBA" id="ARBA00022692"/>
    </source>
</evidence>
<dbReference type="PANTHER" id="PTHR33048:SF47">
    <property type="entry name" value="INTEGRAL MEMBRANE PROTEIN-RELATED"/>
    <property type="match status" value="1"/>
</dbReference>
<dbReference type="InterPro" id="IPR052337">
    <property type="entry name" value="SAT4-like"/>
</dbReference>
<dbReference type="STRING" id="1858805.M5FV28"/>
<dbReference type="HOGENOM" id="CLU_052841_2_1_1"/>
<name>M5FV28_DACPD</name>
<dbReference type="Pfam" id="PF20684">
    <property type="entry name" value="Fung_rhodopsin"/>
    <property type="match status" value="1"/>
</dbReference>
<dbReference type="RefSeq" id="XP_040627006.1">
    <property type="nucleotide sequence ID" value="XM_040768898.1"/>
</dbReference>
<dbReference type="OrthoDB" id="3229610at2759"/>
<accession>M5FV28</accession>